<dbReference type="PANTHER" id="PTHR44051">
    <property type="entry name" value="GLUTATHIONE S-TRANSFERASE-RELATED"/>
    <property type="match status" value="1"/>
</dbReference>
<dbReference type="InterPro" id="IPR036282">
    <property type="entry name" value="Glutathione-S-Trfase_C_sf"/>
</dbReference>
<protein>
    <submittedName>
        <fullName evidence="3">Glutathione S-transferase</fullName>
    </submittedName>
</protein>
<dbReference type="InterPro" id="IPR040079">
    <property type="entry name" value="Glutathione_S-Trfase"/>
</dbReference>
<name>A0A317F4G9_9PROT</name>
<proteinExistence type="predicted"/>
<sequence>MITLYGVHRSRALRCIWALEEMGLAYRLVPVMQAFRLADPAAPDAPFNTRSADFLALNPAGSIPVLEEDGVVLAESLAINLFLAQRHGGPIGAADPAEAARIAQWTLFAATEIEPRSHAILMNRVQLPPDQRSEAKVVDAIAALRRPFAVLEQVLAQGHPVGGRFTVADIALAETVRYAQPAPEAFEGAPHLKAWLAACQARPAYRTILARRDAEPAL</sequence>
<dbReference type="Gene3D" id="1.20.1050.10">
    <property type="match status" value="1"/>
</dbReference>
<dbReference type="SFLD" id="SFLDG00358">
    <property type="entry name" value="Main_(cytGST)"/>
    <property type="match status" value="1"/>
</dbReference>
<dbReference type="PROSITE" id="PS50404">
    <property type="entry name" value="GST_NTER"/>
    <property type="match status" value="1"/>
</dbReference>
<dbReference type="SFLD" id="SFLDG01150">
    <property type="entry name" value="Main.1:_Beta-like"/>
    <property type="match status" value="1"/>
</dbReference>
<evidence type="ECO:0000313" key="4">
    <source>
        <dbReference type="Proteomes" id="UP000245765"/>
    </source>
</evidence>
<dbReference type="AlphaFoldDB" id="A0A317F4G9"/>
<reference evidence="4" key="1">
    <citation type="submission" date="2018-05" db="EMBL/GenBank/DDBJ databases">
        <authorList>
            <person name="Du Z."/>
            <person name="Wang X."/>
        </authorList>
    </citation>
    <scope>NUCLEOTIDE SEQUENCE [LARGE SCALE GENOMIC DNA]</scope>
    <source>
        <strain evidence="4">CQN31</strain>
    </source>
</reference>
<dbReference type="Gene3D" id="3.40.30.10">
    <property type="entry name" value="Glutaredoxin"/>
    <property type="match status" value="1"/>
</dbReference>
<dbReference type="SUPFAM" id="SSF52833">
    <property type="entry name" value="Thioredoxin-like"/>
    <property type="match status" value="1"/>
</dbReference>
<evidence type="ECO:0000259" key="1">
    <source>
        <dbReference type="PROSITE" id="PS50404"/>
    </source>
</evidence>
<dbReference type="GO" id="GO:0016740">
    <property type="term" value="F:transferase activity"/>
    <property type="evidence" value="ECO:0007669"/>
    <property type="project" value="UniProtKB-KW"/>
</dbReference>
<dbReference type="PROSITE" id="PS50405">
    <property type="entry name" value="GST_CTER"/>
    <property type="match status" value="1"/>
</dbReference>
<dbReference type="Proteomes" id="UP000245765">
    <property type="component" value="Unassembled WGS sequence"/>
</dbReference>
<evidence type="ECO:0000259" key="2">
    <source>
        <dbReference type="PROSITE" id="PS50405"/>
    </source>
</evidence>
<dbReference type="InterPro" id="IPR010987">
    <property type="entry name" value="Glutathione-S-Trfase_C-like"/>
</dbReference>
<dbReference type="SFLD" id="SFLDS00019">
    <property type="entry name" value="Glutathione_Transferase_(cytos"/>
    <property type="match status" value="1"/>
</dbReference>
<dbReference type="InterPro" id="IPR004045">
    <property type="entry name" value="Glutathione_S-Trfase_N"/>
</dbReference>
<evidence type="ECO:0000313" key="3">
    <source>
        <dbReference type="EMBL" id="PWS34061.1"/>
    </source>
</evidence>
<feature type="domain" description="GST N-terminal" evidence="1">
    <location>
        <begin position="1"/>
        <end position="91"/>
    </location>
</feature>
<dbReference type="PANTHER" id="PTHR44051:SF8">
    <property type="entry name" value="GLUTATHIONE S-TRANSFERASE GSTA"/>
    <property type="match status" value="1"/>
</dbReference>
<dbReference type="Pfam" id="PF00043">
    <property type="entry name" value="GST_C"/>
    <property type="match status" value="1"/>
</dbReference>
<accession>A0A317F4G9</accession>
<gene>
    <name evidence="3" type="ORF">DFH01_27425</name>
</gene>
<dbReference type="InterPro" id="IPR036249">
    <property type="entry name" value="Thioredoxin-like_sf"/>
</dbReference>
<dbReference type="RefSeq" id="WP_109873722.1">
    <property type="nucleotide sequence ID" value="NZ_QGNA01000009.1"/>
</dbReference>
<dbReference type="Pfam" id="PF13409">
    <property type="entry name" value="GST_N_2"/>
    <property type="match status" value="1"/>
</dbReference>
<feature type="domain" description="GST C-terminal" evidence="2">
    <location>
        <begin position="95"/>
        <end position="218"/>
    </location>
</feature>
<dbReference type="CDD" id="cd03046">
    <property type="entry name" value="GST_N_GTT1_like"/>
    <property type="match status" value="1"/>
</dbReference>
<dbReference type="SUPFAM" id="SSF47616">
    <property type="entry name" value="GST C-terminal domain-like"/>
    <property type="match status" value="1"/>
</dbReference>
<comment type="caution">
    <text evidence="3">The sequence shown here is derived from an EMBL/GenBank/DDBJ whole genome shotgun (WGS) entry which is preliminary data.</text>
</comment>
<organism evidence="3 4">
    <name type="scientific">Falsiroseomonas bella</name>
    <dbReference type="NCBI Taxonomy" id="2184016"/>
    <lineage>
        <taxon>Bacteria</taxon>
        <taxon>Pseudomonadati</taxon>
        <taxon>Pseudomonadota</taxon>
        <taxon>Alphaproteobacteria</taxon>
        <taxon>Acetobacterales</taxon>
        <taxon>Roseomonadaceae</taxon>
        <taxon>Falsiroseomonas</taxon>
    </lineage>
</organism>
<keyword evidence="4" id="KW-1185">Reference proteome</keyword>
<dbReference type="EMBL" id="QGNA01000009">
    <property type="protein sequence ID" value="PWS34061.1"/>
    <property type="molecule type" value="Genomic_DNA"/>
</dbReference>
<dbReference type="InterPro" id="IPR004046">
    <property type="entry name" value="GST_C"/>
</dbReference>
<keyword evidence="3" id="KW-0808">Transferase</keyword>
<dbReference type="OrthoDB" id="9810080at2"/>